<dbReference type="PATRIC" id="fig|294.132.peg.945"/>
<comment type="caution">
    <text evidence="2">The sequence shown here is derived from an EMBL/GenBank/DDBJ whole genome shotgun (WGS) entry which is preliminary data.</text>
</comment>
<dbReference type="Pfam" id="PF11162">
    <property type="entry name" value="DUF2946"/>
    <property type="match status" value="1"/>
</dbReference>
<reference evidence="2 3" key="1">
    <citation type="submission" date="2015-03" db="EMBL/GenBank/DDBJ databases">
        <title>Comparative genomics of Pseudomonas insights into diversity of traits involved in vanlence and defense.</title>
        <authorList>
            <person name="Qin Y."/>
        </authorList>
    </citation>
    <scope>NUCLEOTIDE SEQUENCE [LARGE SCALE GENOMIC DNA]</scope>
    <source>
        <strain evidence="2 3">C8</strain>
    </source>
</reference>
<dbReference type="OrthoDB" id="6896047at2"/>
<evidence type="ECO:0000313" key="3">
    <source>
        <dbReference type="Proteomes" id="UP000033588"/>
    </source>
</evidence>
<evidence type="ECO:0008006" key="4">
    <source>
        <dbReference type="Google" id="ProtNLM"/>
    </source>
</evidence>
<keyword evidence="1" id="KW-0472">Membrane</keyword>
<feature type="transmembrane region" description="Helical" evidence="1">
    <location>
        <begin position="21"/>
        <end position="39"/>
    </location>
</feature>
<evidence type="ECO:0000256" key="1">
    <source>
        <dbReference type="SAM" id="Phobius"/>
    </source>
</evidence>
<gene>
    <name evidence="2" type="ORF">VC35_11005</name>
</gene>
<dbReference type="AlphaFoldDB" id="A0A0F4TU68"/>
<dbReference type="Proteomes" id="UP000033588">
    <property type="component" value="Unassembled WGS sequence"/>
</dbReference>
<organism evidence="2 3">
    <name type="scientific">Pseudomonas fluorescens</name>
    <dbReference type="NCBI Taxonomy" id="294"/>
    <lineage>
        <taxon>Bacteria</taxon>
        <taxon>Pseudomonadati</taxon>
        <taxon>Pseudomonadota</taxon>
        <taxon>Gammaproteobacteria</taxon>
        <taxon>Pseudomonadales</taxon>
        <taxon>Pseudomonadaceae</taxon>
        <taxon>Pseudomonas</taxon>
    </lineage>
</organism>
<dbReference type="InterPro" id="IPR021333">
    <property type="entry name" value="DUF2946"/>
</dbReference>
<proteinExistence type="predicted"/>
<name>A0A0F4TU68_PSEFL</name>
<evidence type="ECO:0000313" key="2">
    <source>
        <dbReference type="EMBL" id="KJZ47560.1"/>
    </source>
</evidence>
<dbReference type="RefSeq" id="WP_046039928.1">
    <property type="nucleotide sequence ID" value="NZ_LACC01000012.1"/>
</dbReference>
<keyword evidence="1" id="KW-0812">Transmembrane</keyword>
<accession>A0A0F4TU68</accession>
<keyword evidence="1" id="KW-1133">Transmembrane helix</keyword>
<dbReference type="EMBL" id="LACC01000012">
    <property type="protein sequence ID" value="KJZ47560.1"/>
    <property type="molecule type" value="Genomic_DNA"/>
</dbReference>
<sequence>MRPLSARSSRSRNQALSLTRGSWVSLFAMLMIFIGPLISQSMPMDSRAMSMSMPAGMSMDMPMDMSAMEHADHSTQATAEHCPPAPGHHVLWEKCGYCSLLFNCPALTGGVSFANFVIPSVNTFTTPSPRLGHARQTFFPGARTRAPPVVA</sequence>
<protein>
    <recommendedName>
        <fullName evidence="4">DUF2946 domain-containing protein</fullName>
    </recommendedName>
</protein>